<accession>R4YZ06</accession>
<feature type="region of interest" description="Disordered" evidence="5">
    <location>
        <begin position="47"/>
        <end position="66"/>
    </location>
</feature>
<organism evidence="9 10">
    <name type="scientific">Candidatus Neomicrothrix parvicella RN1</name>
    <dbReference type="NCBI Taxonomy" id="1229780"/>
    <lineage>
        <taxon>Bacteria</taxon>
        <taxon>Bacillati</taxon>
        <taxon>Actinomycetota</taxon>
        <taxon>Acidimicrobiia</taxon>
        <taxon>Acidimicrobiales</taxon>
        <taxon>Microthrixaceae</taxon>
        <taxon>Candidatus Neomicrothrix</taxon>
    </lineage>
</organism>
<dbReference type="PANTHER" id="PTHR33507:SF4">
    <property type="entry name" value="NODULATION COMPETITIVENESS PROTEIN NFED"/>
    <property type="match status" value="1"/>
</dbReference>
<dbReference type="InterPro" id="IPR056739">
    <property type="entry name" value="NfeD_membrane"/>
</dbReference>
<feature type="transmembrane region" description="Helical" evidence="6">
    <location>
        <begin position="358"/>
        <end position="377"/>
    </location>
</feature>
<dbReference type="InterPro" id="IPR012340">
    <property type="entry name" value="NA-bd_OB-fold"/>
</dbReference>
<keyword evidence="10" id="KW-1185">Reference proteome</keyword>
<evidence type="ECO:0000259" key="8">
    <source>
        <dbReference type="Pfam" id="PF24961"/>
    </source>
</evidence>
<comment type="subcellular location">
    <subcellularLocation>
        <location evidence="1">Membrane</location>
        <topology evidence="1">Multi-pass membrane protein</topology>
    </subcellularLocation>
</comment>
<evidence type="ECO:0000313" key="9">
    <source>
        <dbReference type="EMBL" id="CCM62231.1"/>
    </source>
</evidence>
<feature type="compositionally biased region" description="Low complexity" evidence="5">
    <location>
        <begin position="47"/>
        <end position="56"/>
    </location>
</feature>
<keyword evidence="4 6" id="KW-0472">Membrane</keyword>
<dbReference type="STRING" id="1229780.BN381_100118"/>
<keyword evidence="3 6" id="KW-1133">Transmembrane helix</keyword>
<feature type="transmembrane region" description="Helical" evidence="6">
    <location>
        <begin position="311"/>
        <end position="328"/>
    </location>
</feature>
<feature type="domain" description="NfeD-like C-terminal" evidence="7">
    <location>
        <begin position="395"/>
        <end position="449"/>
    </location>
</feature>
<name>R4YZ06_9ACTN</name>
<dbReference type="RefSeq" id="WP_012223441.1">
    <property type="nucleotide sequence ID" value="NZ_HG422565.1"/>
</dbReference>
<dbReference type="InterPro" id="IPR029045">
    <property type="entry name" value="ClpP/crotonase-like_dom_sf"/>
</dbReference>
<evidence type="ECO:0000256" key="2">
    <source>
        <dbReference type="ARBA" id="ARBA00022692"/>
    </source>
</evidence>
<dbReference type="Gene3D" id="3.90.226.10">
    <property type="entry name" value="2-enoyl-CoA Hydratase, Chain A, domain 1"/>
    <property type="match status" value="1"/>
</dbReference>
<protein>
    <submittedName>
        <fullName evidence="9">Uncharacterized protein</fullName>
    </submittedName>
</protein>
<sequence length="463" mass="48209">MGTLVQPVFEPRRAVRVVVGAALVVGSLAALVGLVGASTAGASQTTQAAPSSQITQLTPSQASPSQDCGKAGCVTLVTVTGLIDPLVADSIIDRLDEALGREDFVGVVLQIDSPGVVLSDAEFTNLARRLDRFSKKLAVWVGPSGSEANGGAAELVTLSPSASQAPGSTLRFDRTQRLDPDEFGNLLPSDPALLDTPIGAEEAQKAGLVDSTAPVLVDALGRLDWFDTKVETVDGKQQRVPVTKVRFVKLDLPSQLLHTAASPAVAYLAFVIGLGLLLFEFFTAGVGVAGVVGAVALLLGGYGLGVLPVRNWAVALLVASTVAFAVDVQTGIPRFWAGVGMVGFTIGSLTLFDGVPFPWIAVAVGIVGMASVMFSGMPSMVRARFGTPTIGRTWMVGELGDVTEAVDPEGTVRVQGALWKARANRSTPLAVGDRARVVEVDGLLLEVEPEAGGAKDYREMRKR</sequence>
<dbReference type="HOGENOM" id="CLU_590111_0_0_11"/>
<proteinExistence type="predicted"/>
<evidence type="ECO:0000256" key="6">
    <source>
        <dbReference type="SAM" id="Phobius"/>
    </source>
</evidence>
<feature type="compositionally biased region" description="Polar residues" evidence="5">
    <location>
        <begin position="57"/>
        <end position="66"/>
    </location>
</feature>
<dbReference type="PANTHER" id="PTHR33507">
    <property type="entry name" value="INNER MEMBRANE PROTEIN YBBJ"/>
    <property type="match status" value="1"/>
</dbReference>
<dbReference type="GO" id="GO:0016020">
    <property type="term" value="C:membrane"/>
    <property type="evidence" value="ECO:0007669"/>
    <property type="project" value="UniProtKB-SubCell"/>
</dbReference>
<evidence type="ECO:0000256" key="4">
    <source>
        <dbReference type="ARBA" id="ARBA00023136"/>
    </source>
</evidence>
<dbReference type="AlphaFoldDB" id="R4YZ06"/>
<dbReference type="SUPFAM" id="SSF52096">
    <property type="entry name" value="ClpP/crotonase"/>
    <property type="match status" value="1"/>
</dbReference>
<evidence type="ECO:0000313" key="10">
    <source>
        <dbReference type="Proteomes" id="UP000018291"/>
    </source>
</evidence>
<dbReference type="eggNOG" id="COG1030">
    <property type="taxonomic scope" value="Bacteria"/>
</dbReference>
<evidence type="ECO:0000256" key="5">
    <source>
        <dbReference type="SAM" id="MobiDB-lite"/>
    </source>
</evidence>
<dbReference type="Pfam" id="PF24961">
    <property type="entry name" value="NfeD_membrane"/>
    <property type="match status" value="1"/>
</dbReference>
<gene>
    <name evidence="9" type="ORF">BN381_100118</name>
</gene>
<keyword evidence="2 6" id="KW-0812">Transmembrane</keyword>
<reference evidence="9 10" key="1">
    <citation type="journal article" date="2013" name="ISME J.">
        <title>Metabolic model for the filamentous 'Candidatus Microthrix parvicella' based on genomic and metagenomic analyses.</title>
        <authorList>
            <person name="Jon McIlroy S."/>
            <person name="Kristiansen R."/>
            <person name="Albertsen M."/>
            <person name="Michael Karst S."/>
            <person name="Rossetti S."/>
            <person name="Lund Nielsen J."/>
            <person name="Tandoi V."/>
            <person name="James Seviour R."/>
            <person name="Nielsen P.H."/>
        </authorList>
    </citation>
    <scope>NUCLEOTIDE SEQUENCE [LARGE SCALE GENOMIC DNA]</scope>
    <source>
        <strain evidence="9 10">RN1</strain>
    </source>
</reference>
<dbReference type="Gene3D" id="2.40.50.140">
    <property type="entry name" value="Nucleic acid-binding proteins"/>
    <property type="match status" value="1"/>
</dbReference>
<feature type="domain" description="NfeD integral membrane" evidence="8">
    <location>
        <begin position="265"/>
        <end position="373"/>
    </location>
</feature>
<dbReference type="EMBL" id="CANL01000002">
    <property type="protein sequence ID" value="CCM62231.1"/>
    <property type="molecule type" value="Genomic_DNA"/>
</dbReference>
<dbReference type="InterPro" id="IPR002810">
    <property type="entry name" value="NfeD-like_C"/>
</dbReference>
<feature type="transmembrane region" description="Helical" evidence="6">
    <location>
        <begin position="286"/>
        <end position="305"/>
    </location>
</feature>
<evidence type="ECO:0000259" key="7">
    <source>
        <dbReference type="Pfam" id="PF01957"/>
    </source>
</evidence>
<comment type="caution">
    <text evidence="9">The sequence shown here is derived from an EMBL/GenBank/DDBJ whole genome shotgun (WGS) entry which is preliminary data.</text>
</comment>
<feature type="transmembrane region" description="Helical" evidence="6">
    <location>
        <begin position="256"/>
        <end position="279"/>
    </location>
</feature>
<dbReference type="SUPFAM" id="SSF141322">
    <property type="entry name" value="NfeD domain-like"/>
    <property type="match status" value="1"/>
</dbReference>
<dbReference type="Pfam" id="PF01957">
    <property type="entry name" value="NfeD"/>
    <property type="match status" value="1"/>
</dbReference>
<dbReference type="InterPro" id="IPR052165">
    <property type="entry name" value="Membrane_assoc_protease"/>
</dbReference>
<evidence type="ECO:0000256" key="1">
    <source>
        <dbReference type="ARBA" id="ARBA00004141"/>
    </source>
</evidence>
<dbReference type="Proteomes" id="UP000018291">
    <property type="component" value="Unassembled WGS sequence"/>
</dbReference>
<evidence type="ECO:0000256" key="3">
    <source>
        <dbReference type="ARBA" id="ARBA00022989"/>
    </source>
</evidence>